<gene>
    <name evidence="12" type="ORF">SAMN05421806_103302</name>
</gene>
<evidence type="ECO:0000256" key="6">
    <source>
        <dbReference type="ARBA" id="ARBA00022777"/>
    </source>
</evidence>
<dbReference type="RefSeq" id="WP_093608650.1">
    <property type="nucleotide sequence ID" value="NZ_FNFF01000003.1"/>
</dbReference>
<evidence type="ECO:0000256" key="2">
    <source>
        <dbReference type="ARBA" id="ARBA00012438"/>
    </source>
</evidence>
<dbReference type="PANTHER" id="PTHR24421">
    <property type="entry name" value="NITRATE/NITRITE SENSOR PROTEIN NARX-RELATED"/>
    <property type="match status" value="1"/>
</dbReference>
<keyword evidence="10" id="KW-1133">Transmembrane helix</keyword>
<dbReference type="InterPro" id="IPR050482">
    <property type="entry name" value="Sensor_HK_TwoCompSys"/>
</dbReference>
<dbReference type="Proteomes" id="UP000199155">
    <property type="component" value="Unassembled WGS sequence"/>
</dbReference>
<evidence type="ECO:0000256" key="7">
    <source>
        <dbReference type="ARBA" id="ARBA00022840"/>
    </source>
</evidence>
<dbReference type="InterPro" id="IPR005467">
    <property type="entry name" value="His_kinase_dom"/>
</dbReference>
<protein>
    <recommendedName>
        <fullName evidence="2">histidine kinase</fullName>
        <ecNumber evidence="2">2.7.13.3</ecNumber>
    </recommendedName>
</protein>
<keyword evidence="6 12" id="KW-0418">Kinase</keyword>
<dbReference type="STRING" id="417292.SAMN05421806_103302"/>
<keyword evidence="10" id="KW-0812">Transmembrane</keyword>
<dbReference type="PROSITE" id="PS50109">
    <property type="entry name" value="HIS_KIN"/>
    <property type="match status" value="1"/>
</dbReference>
<keyword evidence="5" id="KW-0547">Nucleotide-binding</keyword>
<organism evidence="12 13">
    <name type="scientific">Streptomyces indicus</name>
    <dbReference type="NCBI Taxonomy" id="417292"/>
    <lineage>
        <taxon>Bacteria</taxon>
        <taxon>Bacillati</taxon>
        <taxon>Actinomycetota</taxon>
        <taxon>Actinomycetes</taxon>
        <taxon>Kitasatosporales</taxon>
        <taxon>Streptomycetaceae</taxon>
        <taxon>Streptomyces</taxon>
    </lineage>
</organism>
<keyword evidence="13" id="KW-1185">Reference proteome</keyword>
<keyword evidence="3" id="KW-0597">Phosphoprotein</keyword>
<evidence type="ECO:0000256" key="5">
    <source>
        <dbReference type="ARBA" id="ARBA00022741"/>
    </source>
</evidence>
<comment type="catalytic activity">
    <reaction evidence="1">
        <text>ATP + protein L-histidine = ADP + protein N-phospho-L-histidine.</text>
        <dbReference type="EC" id="2.7.13.3"/>
    </reaction>
</comment>
<dbReference type="SMART" id="SM00387">
    <property type="entry name" value="HATPase_c"/>
    <property type="match status" value="1"/>
</dbReference>
<sequence>MTAAPPPTSPTPASRTHPAVRALDLIGLPASARARRELLYAAANLLPGLLGLLTLPLLAVAALLMPTLAGLRPIAAALAAGGRLAAVHRYLVRTLLGENVPAPPKRAPRTPEHRPVHRPAQAAVADPDSWRALAHALADVPVSLLNAAVQLFLRLYALAGVGYFFWYRQVRQPDGSTGLVLPGSEAPLNTAPRILAVTAAGLLLLALAGWSGSQVCALSRWLARSLLGPSRLAGRVRDLEATRALAVRDSTTALRRIERDLHDGAQARLVAVAMTLTRAHSALDPARRTDTAPDTARDLVGQALAGTRTAIEELRDLVRGIHPPALDEGLDAALASLTADLTTTGSTIRLDIDLPRRPDEVTETIAYFCAAELLTNATRHAAATTIDVRARLDGPDLLLTVRDDGRGGARPAPDARTGSGLAGLAERVRTVDGTLIIDSPPGGPTLATVRIPLTTADLEGAPCAS</sequence>
<dbReference type="AlphaFoldDB" id="A0A1G8XN29"/>
<dbReference type="Pfam" id="PF07730">
    <property type="entry name" value="HisKA_3"/>
    <property type="match status" value="1"/>
</dbReference>
<evidence type="ECO:0000313" key="12">
    <source>
        <dbReference type="EMBL" id="SDJ91836.1"/>
    </source>
</evidence>
<evidence type="ECO:0000256" key="4">
    <source>
        <dbReference type="ARBA" id="ARBA00022679"/>
    </source>
</evidence>
<dbReference type="Pfam" id="PF13796">
    <property type="entry name" value="Sensor"/>
    <property type="match status" value="1"/>
</dbReference>
<dbReference type="Pfam" id="PF02518">
    <property type="entry name" value="HATPase_c"/>
    <property type="match status" value="1"/>
</dbReference>
<dbReference type="InterPro" id="IPR003594">
    <property type="entry name" value="HATPase_dom"/>
</dbReference>
<dbReference type="GO" id="GO:0016020">
    <property type="term" value="C:membrane"/>
    <property type="evidence" value="ECO:0007669"/>
    <property type="project" value="InterPro"/>
</dbReference>
<feature type="domain" description="Histidine kinase" evidence="11">
    <location>
        <begin position="372"/>
        <end position="455"/>
    </location>
</feature>
<keyword evidence="4" id="KW-0808">Transferase</keyword>
<dbReference type="GO" id="GO:0046983">
    <property type="term" value="F:protein dimerization activity"/>
    <property type="evidence" value="ECO:0007669"/>
    <property type="project" value="InterPro"/>
</dbReference>
<keyword evidence="8" id="KW-0902">Two-component regulatory system</keyword>
<evidence type="ECO:0000256" key="8">
    <source>
        <dbReference type="ARBA" id="ARBA00023012"/>
    </source>
</evidence>
<dbReference type="EMBL" id="FNFF01000003">
    <property type="protein sequence ID" value="SDJ91836.1"/>
    <property type="molecule type" value="Genomic_DNA"/>
</dbReference>
<accession>A0A1G8XN29</accession>
<dbReference type="CDD" id="cd16917">
    <property type="entry name" value="HATPase_UhpB-NarQ-NarX-like"/>
    <property type="match status" value="1"/>
</dbReference>
<proteinExistence type="predicted"/>
<dbReference type="Gene3D" id="3.30.565.10">
    <property type="entry name" value="Histidine kinase-like ATPase, C-terminal domain"/>
    <property type="match status" value="1"/>
</dbReference>
<reference evidence="12 13" key="1">
    <citation type="submission" date="2016-10" db="EMBL/GenBank/DDBJ databases">
        <authorList>
            <person name="de Groot N.N."/>
        </authorList>
    </citation>
    <scope>NUCLEOTIDE SEQUENCE [LARGE SCALE GENOMIC DNA]</scope>
    <source>
        <strain evidence="12 13">CGMCC 4.5727</strain>
    </source>
</reference>
<dbReference type="EC" id="2.7.13.3" evidence="2"/>
<dbReference type="SUPFAM" id="SSF55874">
    <property type="entry name" value="ATPase domain of HSP90 chaperone/DNA topoisomerase II/histidine kinase"/>
    <property type="match status" value="1"/>
</dbReference>
<dbReference type="InterPro" id="IPR011712">
    <property type="entry name" value="Sig_transdc_His_kin_sub3_dim/P"/>
</dbReference>
<feature type="region of interest" description="Disordered" evidence="9">
    <location>
        <begin position="101"/>
        <end position="120"/>
    </location>
</feature>
<dbReference type="InterPro" id="IPR025828">
    <property type="entry name" value="Put_sensor_dom"/>
</dbReference>
<evidence type="ECO:0000313" key="13">
    <source>
        <dbReference type="Proteomes" id="UP000199155"/>
    </source>
</evidence>
<evidence type="ECO:0000256" key="10">
    <source>
        <dbReference type="SAM" id="Phobius"/>
    </source>
</evidence>
<dbReference type="PANTHER" id="PTHR24421:SF10">
    <property type="entry name" value="NITRATE_NITRITE SENSOR PROTEIN NARQ"/>
    <property type="match status" value="1"/>
</dbReference>
<evidence type="ECO:0000256" key="9">
    <source>
        <dbReference type="SAM" id="MobiDB-lite"/>
    </source>
</evidence>
<feature type="transmembrane region" description="Helical" evidence="10">
    <location>
        <begin position="38"/>
        <end position="64"/>
    </location>
</feature>
<keyword evidence="7" id="KW-0067">ATP-binding</keyword>
<evidence type="ECO:0000256" key="1">
    <source>
        <dbReference type="ARBA" id="ARBA00000085"/>
    </source>
</evidence>
<dbReference type="OrthoDB" id="5242012at2"/>
<dbReference type="InterPro" id="IPR036890">
    <property type="entry name" value="HATPase_C_sf"/>
</dbReference>
<dbReference type="GO" id="GO:0005524">
    <property type="term" value="F:ATP binding"/>
    <property type="evidence" value="ECO:0007669"/>
    <property type="project" value="UniProtKB-KW"/>
</dbReference>
<dbReference type="GO" id="GO:0000155">
    <property type="term" value="F:phosphorelay sensor kinase activity"/>
    <property type="evidence" value="ECO:0007669"/>
    <property type="project" value="InterPro"/>
</dbReference>
<evidence type="ECO:0000256" key="3">
    <source>
        <dbReference type="ARBA" id="ARBA00022553"/>
    </source>
</evidence>
<name>A0A1G8XN29_9ACTN</name>
<evidence type="ECO:0000259" key="11">
    <source>
        <dbReference type="PROSITE" id="PS50109"/>
    </source>
</evidence>
<dbReference type="Gene3D" id="1.20.5.1930">
    <property type="match status" value="1"/>
</dbReference>
<keyword evidence="10" id="KW-0472">Membrane</keyword>